<protein>
    <recommendedName>
        <fullName evidence="9">Zinc-regulated transporter 3</fullName>
    </recommendedName>
</protein>
<dbReference type="GeneID" id="8296472"/>
<keyword evidence="4 6" id="KW-0472">Membrane</keyword>
<dbReference type="EMBL" id="GG692396">
    <property type="protein sequence ID" value="EER34550.1"/>
    <property type="molecule type" value="Genomic_DNA"/>
</dbReference>
<dbReference type="VEuPathDB" id="FungiDB:CTRG_01411"/>
<evidence type="ECO:0000313" key="7">
    <source>
        <dbReference type="EMBL" id="EER34550.1"/>
    </source>
</evidence>
<dbReference type="HOGENOM" id="CLU_023518_0_0_1"/>
<dbReference type="RefSeq" id="XP_002547105.1">
    <property type="nucleotide sequence ID" value="XM_002547059.1"/>
</dbReference>
<dbReference type="GO" id="GO:0016020">
    <property type="term" value="C:membrane"/>
    <property type="evidence" value="ECO:0007669"/>
    <property type="project" value="UniProtKB-SubCell"/>
</dbReference>
<dbReference type="Proteomes" id="UP000002037">
    <property type="component" value="Unassembled WGS sequence"/>
</dbReference>
<evidence type="ECO:0000256" key="6">
    <source>
        <dbReference type="SAM" id="Phobius"/>
    </source>
</evidence>
<evidence type="ECO:0008006" key="9">
    <source>
        <dbReference type="Google" id="ProtNLM"/>
    </source>
</evidence>
<evidence type="ECO:0000256" key="2">
    <source>
        <dbReference type="ARBA" id="ARBA00022692"/>
    </source>
</evidence>
<proteinExistence type="predicted"/>
<feature type="transmembrane region" description="Helical" evidence="6">
    <location>
        <begin position="12"/>
        <end position="35"/>
    </location>
</feature>
<dbReference type="Pfam" id="PF02535">
    <property type="entry name" value="Zip"/>
    <property type="match status" value="1"/>
</dbReference>
<gene>
    <name evidence="7" type="ORF">CTRG_01411</name>
</gene>
<comment type="subcellular location">
    <subcellularLocation>
        <location evidence="1">Membrane</location>
        <topology evidence="1">Multi-pass membrane protein</topology>
    </subcellularLocation>
</comment>
<dbReference type="PANTHER" id="PTHR11040">
    <property type="entry name" value="ZINC/IRON TRANSPORTER"/>
    <property type="match status" value="1"/>
</dbReference>
<dbReference type="OrthoDB" id="262547at2759"/>
<feature type="compositionally biased region" description="Basic and acidic residues" evidence="5">
    <location>
        <begin position="229"/>
        <end position="284"/>
    </location>
</feature>
<keyword evidence="3 6" id="KW-1133">Transmembrane helix</keyword>
<feature type="transmembrane region" description="Helical" evidence="6">
    <location>
        <begin position="101"/>
        <end position="121"/>
    </location>
</feature>
<dbReference type="eggNOG" id="KOG2474">
    <property type="taxonomic scope" value="Eukaryota"/>
</dbReference>
<evidence type="ECO:0000256" key="3">
    <source>
        <dbReference type="ARBA" id="ARBA00022989"/>
    </source>
</evidence>
<dbReference type="KEGG" id="ctp:CTRG_01411"/>
<evidence type="ECO:0000313" key="8">
    <source>
        <dbReference type="Proteomes" id="UP000002037"/>
    </source>
</evidence>
<feature type="transmembrane region" description="Helical" evidence="6">
    <location>
        <begin position="459"/>
        <end position="476"/>
    </location>
</feature>
<feature type="region of interest" description="Disordered" evidence="5">
    <location>
        <begin position="133"/>
        <end position="158"/>
    </location>
</feature>
<organism evidence="7 8">
    <name type="scientific">Candida tropicalis (strain ATCC MYA-3404 / T1)</name>
    <name type="common">Yeast</name>
    <dbReference type="NCBI Taxonomy" id="294747"/>
    <lineage>
        <taxon>Eukaryota</taxon>
        <taxon>Fungi</taxon>
        <taxon>Dikarya</taxon>
        <taxon>Ascomycota</taxon>
        <taxon>Saccharomycotina</taxon>
        <taxon>Pichiomycetes</taxon>
        <taxon>Debaryomycetaceae</taxon>
        <taxon>Candida/Lodderomyces clade</taxon>
        <taxon>Candida</taxon>
    </lineage>
</organism>
<feature type="transmembrane region" description="Helical" evidence="6">
    <location>
        <begin position="425"/>
        <end position="447"/>
    </location>
</feature>
<sequence>MVFPYDLSQGWVLTILSSFLCILGSCIITIDDVYYGVFPKFITSKYPLKIKENYRFLNATLALSSGSIIFTSLFRLLPESQKYLFGYSQDRSETWLKFDLIFSYISGIVICLSFNLILHVLTSQSVVHCAHNDHDEHGHGENHVGSSDSGNDTEQTPLIDGKTIHHRKSIISKLLDGDNSEDGPAGECRGYTSAELCAYLNLDEEPTELHYCEIPTLPQEQFNRIYRDPEHHPHENQNHDHDHSHNHDDNEQHEHVHAHTHEHNHHDEHYSHARDEEEAIEPHQHTHTNLNRSMSRSSHHSHYNHSHHHHVNTAHSRLLVIGIQTALAITLHKLPEGFITYVTSETNPDLGISIFLSLIVHNFVEGFSICLPLFYSMENSVSNPKIVAISITSLLGGLSNPIGALFGYLFLLFNSDKYDMDKLNYIFGITMAVTSGFLTVVALSMFGSSISFGGNVNSSMTWCIIGITIIGFSYILK</sequence>
<dbReference type="AlphaFoldDB" id="C5M6D0"/>
<evidence type="ECO:0000256" key="1">
    <source>
        <dbReference type="ARBA" id="ARBA00004141"/>
    </source>
</evidence>
<feature type="compositionally biased region" description="Basic and acidic residues" evidence="5">
    <location>
        <begin position="133"/>
        <end position="142"/>
    </location>
</feature>
<dbReference type="PANTHER" id="PTHR11040:SF210">
    <property type="entry name" value="ZINC-REGULATED TRANSPORTER 3"/>
    <property type="match status" value="1"/>
</dbReference>
<feature type="compositionally biased region" description="Polar residues" evidence="5">
    <location>
        <begin position="144"/>
        <end position="156"/>
    </location>
</feature>
<feature type="transmembrane region" description="Helical" evidence="6">
    <location>
        <begin position="387"/>
        <end position="413"/>
    </location>
</feature>
<dbReference type="GO" id="GO:0005385">
    <property type="term" value="F:zinc ion transmembrane transporter activity"/>
    <property type="evidence" value="ECO:0007669"/>
    <property type="project" value="TreeGrafter"/>
</dbReference>
<dbReference type="STRING" id="294747.C5M6D0"/>
<feature type="transmembrane region" description="Helical" evidence="6">
    <location>
        <begin position="56"/>
        <end position="77"/>
    </location>
</feature>
<keyword evidence="8" id="KW-1185">Reference proteome</keyword>
<dbReference type="InterPro" id="IPR003689">
    <property type="entry name" value="ZIP"/>
</dbReference>
<name>C5M6D0_CANTT</name>
<feature type="transmembrane region" description="Helical" evidence="6">
    <location>
        <begin position="354"/>
        <end position="375"/>
    </location>
</feature>
<feature type="compositionally biased region" description="Basic residues" evidence="5">
    <location>
        <begin position="297"/>
        <end position="309"/>
    </location>
</feature>
<keyword evidence="2 6" id="KW-0812">Transmembrane</keyword>
<evidence type="ECO:0000256" key="4">
    <source>
        <dbReference type="ARBA" id="ARBA00023136"/>
    </source>
</evidence>
<feature type="region of interest" description="Disordered" evidence="5">
    <location>
        <begin position="229"/>
        <end position="309"/>
    </location>
</feature>
<accession>C5M6D0</accession>
<evidence type="ECO:0000256" key="5">
    <source>
        <dbReference type="SAM" id="MobiDB-lite"/>
    </source>
</evidence>
<reference evidence="7 8" key="1">
    <citation type="journal article" date="2009" name="Nature">
        <title>Evolution of pathogenicity and sexual reproduction in eight Candida genomes.</title>
        <authorList>
            <person name="Butler G."/>
            <person name="Rasmussen M.D."/>
            <person name="Lin M.F."/>
            <person name="Santos M.A."/>
            <person name="Sakthikumar S."/>
            <person name="Munro C.A."/>
            <person name="Rheinbay E."/>
            <person name="Grabherr M."/>
            <person name="Forche A."/>
            <person name="Reedy J.L."/>
            <person name="Agrafioti I."/>
            <person name="Arnaud M.B."/>
            <person name="Bates S."/>
            <person name="Brown A.J."/>
            <person name="Brunke S."/>
            <person name="Costanzo M.C."/>
            <person name="Fitzpatrick D.A."/>
            <person name="de Groot P.W."/>
            <person name="Harris D."/>
            <person name="Hoyer L.L."/>
            <person name="Hube B."/>
            <person name="Klis F.M."/>
            <person name="Kodira C."/>
            <person name="Lennard N."/>
            <person name="Logue M.E."/>
            <person name="Martin R."/>
            <person name="Neiman A.M."/>
            <person name="Nikolaou E."/>
            <person name="Quail M.A."/>
            <person name="Quinn J."/>
            <person name="Santos M.C."/>
            <person name="Schmitzberger F.F."/>
            <person name="Sherlock G."/>
            <person name="Shah P."/>
            <person name="Silverstein K.A."/>
            <person name="Skrzypek M.S."/>
            <person name="Soll D."/>
            <person name="Staggs R."/>
            <person name="Stansfield I."/>
            <person name="Stumpf M.P."/>
            <person name="Sudbery P.E."/>
            <person name="Srikantha T."/>
            <person name="Zeng Q."/>
            <person name="Berman J."/>
            <person name="Berriman M."/>
            <person name="Heitman J."/>
            <person name="Gow N.A."/>
            <person name="Lorenz M.C."/>
            <person name="Birren B.W."/>
            <person name="Kellis M."/>
            <person name="Cuomo C.A."/>
        </authorList>
    </citation>
    <scope>NUCLEOTIDE SEQUENCE [LARGE SCALE GENOMIC DNA]</scope>
    <source>
        <strain evidence="8">ATCC MYA-3404 / T1</strain>
    </source>
</reference>